<dbReference type="InterPro" id="IPR001296">
    <property type="entry name" value="Glyco_trans_1"/>
</dbReference>
<dbReference type="AlphaFoldDB" id="A0A1F4WFR0"/>
<dbReference type="Proteomes" id="UP000179113">
    <property type="component" value="Unassembled WGS sequence"/>
</dbReference>
<keyword evidence="1" id="KW-0808">Transferase</keyword>
<evidence type="ECO:0000259" key="2">
    <source>
        <dbReference type="Pfam" id="PF00534"/>
    </source>
</evidence>
<dbReference type="SUPFAM" id="SSF53756">
    <property type="entry name" value="UDP-Glycosyltransferase/glycogen phosphorylase"/>
    <property type="match status" value="1"/>
</dbReference>
<dbReference type="Pfam" id="PF00534">
    <property type="entry name" value="Glycos_transf_1"/>
    <property type="match status" value="1"/>
</dbReference>
<evidence type="ECO:0000313" key="4">
    <source>
        <dbReference type="EMBL" id="OGC68285.1"/>
    </source>
</evidence>
<dbReference type="InterPro" id="IPR028098">
    <property type="entry name" value="Glyco_trans_4-like_N"/>
</dbReference>
<dbReference type="GO" id="GO:0009103">
    <property type="term" value="P:lipopolysaccharide biosynthetic process"/>
    <property type="evidence" value="ECO:0007669"/>
    <property type="project" value="TreeGrafter"/>
</dbReference>
<evidence type="ECO:0000313" key="5">
    <source>
        <dbReference type="Proteomes" id="UP000179113"/>
    </source>
</evidence>
<dbReference type="CDD" id="cd03809">
    <property type="entry name" value="GT4_MtfB-like"/>
    <property type="match status" value="1"/>
</dbReference>
<dbReference type="Pfam" id="PF13439">
    <property type="entry name" value="Glyco_transf_4"/>
    <property type="match status" value="1"/>
</dbReference>
<dbReference type="GO" id="GO:0016757">
    <property type="term" value="F:glycosyltransferase activity"/>
    <property type="evidence" value="ECO:0007669"/>
    <property type="project" value="InterPro"/>
</dbReference>
<evidence type="ECO:0000256" key="1">
    <source>
        <dbReference type="ARBA" id="ARBA00022679"/>
    </source>
</evidence>
<evidence type="ECO:0008006" key="6">
    <source>
        <dbReference type="Google" id="ProtNLM"/>
    </source>
</evidence>
<dbReference type="EMBL" id="MEWA01000050">
    <property type="protein sequence ID" value="OGC68285.1"/>
    <property type="molecule type" value="Genomic_DNA"/>
</dbReference>
<comment type="caution">
    <text evidence="4">The sequence shown here is derived from an EMBL/GenBank/DDBJ whole genome shotgun (WGS) entry which is preliminary data.</text>
</comment>
<evidence type="ECO:0000259" key="3">
    <source>
        <dbReference type="Pfam" id="PF13439"/>
    </source>
</evidence>
<accession>A0A1F4WFR0</accession>
<dbReference type="Gene3D" id="3.40.50.2000">
    <property type="entry name" value="Glycogen Phosphorylase B"/>
    <property type="match status" value="2"/>
</dbReference>
<feature type="domain" description="Glycosyl transferase family 1" evidence="2">
    <location>
        <begin position="159"/>
        <end position="336"/>
    </location>
</feature>
<gene>
    <name evidence="4" type="ORF">A2415_01820</name>
</gene>
<dbReference type="PANTHER" id="PTHR46401:SF2">
    <property type="entry name" value="GLYCOSYLTRANSFERASE WBBK-RELATED"/>
    <property type="match status" value="1"/>
</dbReference>
<proteinExistence type="predicted"/>
<feature type="domain" description="Glycosyltransferase subfamily 4-like N-terminal" evidence="3">
    <location>
        <begin position="33"/>
        <end position="135"/>
    </location>
</feature>
<name>A0A1F4WFR0_UNCKA</name>
<dbReference type="PANTHER" id="PTHR46401">
    <property type="entry name" value="GLYCOSYLTRANSFERASE WBBK-RELATED"/>
    <property type="match status" value="1"/>
</dbReference>
<sequence>MVTKVAIDRGALYGGHAVRGIGFYTRNLIAALEKHKKVKLVEFGERCDVIHYPYFDLFFRTLPIRKKVKTVVTIHDVIPLIYPENYPAGIRGKIKFQIQKYALRSVAQVITDTEASKKDIVRFLGVPKDKVSVVHLAPANQGKVINDKFFLSRVIEKYNLPSKFALYVGDVNYNKNIANLVKACAKNNLKLVVVGKQARNLDRGSDLRDLMGPMDWVRFLVGKDHPEEVHYGDLLSVFEKYEVMRLGYVEERDLIAIYNLAAVYCQPSLYEGFGLPPLEAMMCGCPVVASRTQALVEVCDGAAMFFDPHDVSDMAEKIGMALKDKVKRGELEDKGKALVAKYSWEKVASKTAKVYEEVIGHE</sequence>
<organism evidence="4 5">
    <name type="scientific">candidate division WWE3 bacterium RIFOXYC1_FULL_39_7</name>
    <dbReference type="NCBI Taxonomy" id="1802643"/>
    <lineage>
        <taxon>Bacteria</taxon>
        <taxon>Katanobacteria</taxon>
    </lineage>
</organism>
<reference evidence="4 5" key="1">
    <citation type="journal article" date="2016" name="Nat. Commun.">
        <title>Thousands of microbial genomes shed light on interconnected biogeochemical processes in an aquifer system.</title>
        <authorList>
            <person name="Anantharaman K."/>
            <person name="Brown C.T."/>
            <person name="Hug L.A."/>
            <person name="Sharon I."/>
            <person name="Castelle C.J."/>
            <person name="Probst A.J."/>
            <person name="Thomas B.C."/>
            <person name="Singh A."/>
            <person name="Wilkins M.J."/>
            <person name="Karaoz U."/>
            <person name="Brodie E.L."/>
            <person name="Williams K.H."/>
            <person name="Hubbard S.S."/>
            <person name="Banfield J.F."/>
        </authorList>
    </citation>
    <scope>NUCLEOTIDE SEQUENCE [LARGE SCALE GENOMIC DNA]</scope>
</reference>
<protein>
    <recommendedName>
        <fullName evidence="6">Glycosyl transferase family 1 domain-containing protein</fullName>
    </recommendedName>
</protein>